<dbReference type="PANTHER" id="PTHR13774:SF32">
    <property type="entry name" value="ANTISENSE-ENHANCING SEQUENCE 1"/>
    <property type="match status" value="1"/>
</dbReference>
<dbReference type="PIRSF" id="PIRSF016184">
    <property type="entry name" value="PhzC_PhzF"/>
    <property type="match status" value="1"/>
</dbReference>
<evidence type="ECO:0000256" key="2">
    <source>
        <dbReference type="SAM" id="MobiDB-lite"/>
    </source>
</evidence>
<evidence type="ECO:0000313" key="3">
    <source>
        <dbReference type="EMBL" id="ATG53485.1"/>
    </source>
</evidence>
<dbReference type="GO" id="GO:0016853">
    <property type="term" value="F:isomerase activity"/>
    <property type="evidence" value="ECO:0007669"/>
    <property type="project" value="TreeGrafter"/>
</dbReference>
<dbReference type="KEGG" id="bgg:CFK41_00850"/>
<feature type="region of interest" description="Disordered" evidence="2">
    <location>
        <begin position="1"/>
        <end position="36"/>
    </location>
</feature>
<dbReference type="SUPFAM" id="SSF54506">
    <property type="entry name" value="Diaminopimelate epimerase-like"/>
    <property type="match status" value="1"/>
</dbReference>
<sequence>MGGADGLRSGRRRGWEDRPVTTDSAASGPAAPAPAAPVRRRFAQLDVFATRPLRGNPLAVVLEAEGLSAQEMQRLAAWTNLSETTFLLPPTVPGADYRVRIFTGSQELPFAGHPTLGTARAWLHAGGVPAGERIVQECAAGLIEVRREGDQLAFAAPPLLRSGPLEEDEVDAIAAALGVERSAVRGHTWADNGPGWQVVELDSAEQVLALEPDAALLGSRKVGVMGWHDGTDSPLYEVRAFAPVGVEDPVTGSLNAGIAQWLVDRGDAPERWTVAQGTVRGREGRVDVQVEADGTIWVGGGTVLTVEGTILA</sequence>
<dbReference type="Gene3D" id="3.10.310.10">
    <property type="entry name" value="Diaminopimelate Epimerase, Chain A, domain 1"/>
    <property type="match status" value="2"/>
</dbReference>
<evidence type="ECO:0000256" key="1">
    <source>
        <dbReference type="PIRSR" id="PIRSR016184-1"/>
    </source>
</evidence>
<dbReference type="AlphaFoldDB" id="A0A291GTE8"/>
<gene>
    <name evidence="3" type="ORF">CFK41_00850</name>
</gene>
<dbReference type="InterPro" id="IPR003719">
    <property type="entry name" value="Phenazine_PhzF-like"/>
</dbReference>
<dbReference type="PANTHER" id="PTHR13774">
    <property type="entry name" value="PHENAZINE BIOSYNTHESIS PROTEIN"/>
    <property type="match status" value="1"/>
</dbReference>
<dbReference type="GO" id="GO:0005737">
    <property type="term" value="C:cytoplasm"/>
    <property type="evidence" value="ECO:0007669"/>
    <property type="project" value="TreeGrafter"/>
</dbReference>
<keyword evidence="4" id="KW-1185">Reference proteome</keyword>
<organism evidence="3 4">
    <name type="scientific">Brachybacterium ginsengisoli</name>
    <dbReference type="NCBI Taxonomy" id="1331682"/>
    <lineage>
        <taxon>Bacteria</taxon>
        <taxon>Bacillati</taxon>
        <taxon>Actinomycetota</taxon>
        <taxon>Actinomycetes</taxon>
        <taxon>Micrococcales</taxon>
        <taxon>Dermabacteraceae</taxon>
        <taxon>Brachybacterium</taxon>
    </lineage>
</organism>
<protein>
    <submittedName>
        <fullName evidence="3">Phenazine biosynthesis protein PhzF</fullName>
    </submittedName>
</protein>
<dbReference type="OrthoDB" id="9788221at2"/>
<evidence type="ECO:0000313" key="4">
    <source>
        <dbReference type="Proteomes" id="UP000217889"/>
    </source>
</evidence>
<name>A0A291GTE8_9MICO</name>
<dbReference type="Proteomes" id="UP000217889">
    <property type="component" value="Chromosome"/>
</dbReference>
<reference evidence="3 4" key="1">
    <citation type="journal article" date="2014" name="Int. J. Syst. Evol. Microbiol.">
        <title>Brachybacterium ginsengisoli sp. nov., isolated from soil of a ginseng field.</title>
        <authorList>
            <person name="Hoang V.A."/>
            <person name="Kim Y.J."/>
            <person name="Nguyen N.L."/>
            <person name="Yang D.C."/>
        </authorList>
    </citation>
    <scope>NUCLEOTIDE SEQUENCE [LARGE SCALE GENOMIC DNA]</scope>
    <source>
        <strain evidence="3 4">DCY80</strain>
    </source>
</reference>
<accession>A0A291GTE8</accession>
<proteinExistence type="predicted"/>
<dbReference type="Pfam" id="PF02567">
    <property type="entry name" value="PhzC-PhzF"/>
    <property type="match status" value="1"/>
</dbReference>
<dbReference type="EMBL" id="CP023564">
    <property type="protein sequence ID" value="ATG53485.1"/>
    <property type="molecule type" value="Genomic_DNA"/>
</dbReference>
<feature type="active site" evidence="1">
    <location>
        <position position="83"/>
    </location>
</feature>
<dbReference type="NCBIfam" id="TIGR00654">
    <property type="entry name" value="PhzF_family"/>
    <property type="match status" value="1"/>
</dbReference>